<dbReference type="EMBL" id="CP092874">
    <property type="protein sequence ID" value="UYV75314.1"/>
    <property type="molecule type" value="Genomic_DNA"/>
</dbReference>
<sequence>MEVDSDSTTSDDEKYSRDGSYHSEDDMDQTDAPVPPPTGDVYILGNTLLPAPPAPLHMEQERDSKKEHPYSQGCFPFKIMRFVLSKLQMAYIVLFLLMVWGTLWGITEAEALPGGNLFSLFVLLISCYLAGRLMTLISLPPLLGMLLMGCFLRNVPYVNFAQNIDPKWASALRTYGTGHDNHVLSMSVDIKVNYTQGNMHHTATLCRFMVGAVSPAVVVSLMIHLQEEGYGVEKGIPVLVIASSSIDDILAITAFGIAYSVIFATDYTNSMSSCSLSCFMMSSGLSQRSCLVHLMQAKMCLDHDDMITESITSTPITALHISSTSCLGCAGGSITWIAFKGPLEAVLGILYGTIMGTSFWFIPHEQISGILSACLAVGLIMRLGASTIAVSCAGFTLSEILFIALAWVPKATVQAALGPIALDEVRRQGLGEPVKGYALQTYWDREPLIKRLPTRDRYTLGGLMSTAIRRARELDPSILEYLLGLRWGGLLSLKTREETSPFGWPYQDLRNKTYFGIL</sequence>
<keyword evidence="3" id="KW-0812">Transmembrane</keyword>
<evidence type="ECO:0000256" key="3">
    <source>
        <dbReference type="SAM" id="Phobius"/>
    </source>
</evidence>
<organism evidence="4 5">
    <name type="scientific">Cordylochernes scorpioides</name>
    <dbReference type="NCBI Taxonomy" id="51811"/>
    <lineage>
        <taxon>Eukaryota</taxon>
        <taxon>Metazoa</taxon>
        <taxon>Ecdysozoa</taxon>
        <taxon>Arthropoda</taxon>
        <taxon>Chelicerata</taxon>
        <taxon>Arachnida</taxon>
        <taxon>Pseudoscorpiones</taxon>
        <taxon>Cheliferoidea</taxon>
        <taxon>Chernetidae</taxon>
        <taxon>Cordylochernes</taxon>
    </lineage>
</organism>
<accession>A0ABY6L2E3</accession>
<dbReference type="PANTHER" id="PTHR31102:SF1">
    <property type="entry name" value="CATION_H+ EXCHANGER DOMAIN-CONTAINING PROTEIN"/>
    <property type="match status" value="1"/>
</dbReference>
<feature type="transmembrane region" description="Helical" evidence="3">
    <location>
        <begin position="345"/>
        <end position="362"/>
    </location>
</feature>
<name>A0ABY6L2E3_9ARAC</name>
<keyword evidence="3" id="KW-0472">Membrane</keyword>
<evidence type="ECO:0000256" key="1">
    <source>
        <dbReference type="ARBA" id="ARBA00007367"/>
    </source>
</evidence>
<feature type="transmembrane region" description="Helical" evidence="3">
    <location>
        <begin position="87"/>
        <end position="106"/>
    </location>
</feature>
<dbReference type="PANTHER" id="PTHR31102">
    <property type="match status" value="1"/>
</dbReference>
<feature type="region of interest" description="Disordered" evidence="2">
    <location>
        <begin position="1"/>
        <end position="38"/>
    </location>
</feature>
<evidence type="ECO:0000313" key="4">
    <source>
        <dbReference type="EMBL" id="UYV75314.1"/>
    </source>
</evidence>
<proteinExistence type="inferred from homology"/>
<feature type="transmembrane region" description="Helical" evidence="3">
    <location>
        <begin position="236"/>
        <end position="262"/>
    </location>
</feature>
<feature type="transmembrane region" description="Helical" evidence="3">
    <location>
        <begin position="316"/>
        <end position="339"/>
    </location>
</feature>
<evidence type="ECO:0000313" key="5">
    <source>
        <dbReference type="Proteomes" id="UP001235939"/>
    </source>
</evidence>
<feature type="transmembrane region" description="Helical" evidence="3">
    <location>
        <begin position="118"/>
        <end position="139"/>
    </location>
</feature>
<dbReference type="InterPro" id="IPR051843">
    <property type="entry name" value="CPA1_transporter"/>
</dbReference>
<feature type="transmembrane region" description="Helical" evidence="3">
    <location>
        <begin position="205"/>
        <end position="224"/>
    </location>
</feature>
<feature type="transmembrane region" description="Helical" evidence="3">
    <location>
        <begin position="383"/>
        <end position="408"/>
    </location>
</feature>
<keyword evidence="5" id="KW-1185">Reference proteome</keyword>
<dbReference type="Proteomes" id="UP001235939">
    <property type="component" value="Chromosome 12"/>
</dbReference>
<gene>
    <name evidence="4" type="ORF">LAZ67_12003468</name>
</gene>
<keyword evidence="3" id="KW-1133">Transmembrane helix</keyword>
<feature type="compositionally biased region" description="Basic and acidic residues" evidence="2">
    <location>
        <begin position="11"/>
        <end position="24"/>
    </location>
</feature>
<comment type="similarity">
    <text evidence="1">Belongs to the monovalent cation:proton antiporter 1 (CPA1) transporter (TC 2.A.36) family.</text>
</comment>
<evidence type="ECO:0000256" key="2">
    <source>
        <dbReference type="SAM" id="MobiDB-lite"/>
    </source>
</evidence>
<reference evidence="4 5" key="1">
    <citation type="submission" date="2022-01" db="EMBL/GenBank/DDBJ databases">
        <title>A chromosomal length assembly of Cordylochernes scorpioides.</title>
        <authorList>
            <person name="Zeh D."/>
            <person name="Zeh J."/>
        </authorList>
    </citation>
    <scope>NUCLEOTIDE SEQUENCE [LARGE SCALE GENOMIC DNA]</scope>
    <source>
        <strain evidence="4">IN4F17</strain>
        <tissue evidence="4">Whole Body</tissue>
    </source>
</reference>
<protein>
    <submittedName>
        <fullName evidence="4">SLC9B2</fullName>
    </submittedName>
</protein>